<dbReference type="Proteomes" id="UP001218218">
    <property type="component" value="Unassembled WGS sequence"/>
</dbReference>
<dbReference type="AlphaFoldDB" id="A0AAD7AIF4"/>
<proteinExistence type="predicted"/>
<name>A0AAD7AIF4_9AGAR</name>
<accession>A0AAD7AIF4</accession>
<organism evidence="2 3">
    <name type="scientific">Mycena albidolilacea</name>
    <dbReference type="NCBI Taxonomy" id="1033008"/>
    <lineage>
        <taxon>Eukaryota</taxon>
        <taxon>Fungi</taxon>
        <taxon>Dikarya</taxon>
        <taxon>Basidiomycota</taxon>
        <taxon>Agaricomycotina</taxon>
        <taxon>Agaricomycetes</taxon>
        <taxon>Agaricomycetidae</taxon>
        <taxon>Agaricales</taxon>
        <taxon>Marasmiineae</taxon>
        <taxon>Mycenaceae</taxon>
        <taxon>Mycena</taxon>
    </lineage>
</organism>
<keyword evidence="3" id="KW-1185">Reference proteome</keyword>
<evidence type="ECO:0000256" key="1">
    <source>
        <dbReference type="SAM" id="Coils"/>
    </source>
</evidence>
<protein>
    <recommendedName>
        <fullName evidence="4">F-box domain-containing protein</fullName>
    </recommendedName>
</protein>
<evidence type="ECO:0000313" key="3">
    <source>
        <dbReference type="Proteomes" id="UP001218218"/>
    </source>
</evidence>
<keyword evidence="1" id="KW-0175">Coiled coil</keyword>
<sequence>MIDALAADRARIVDFDAQIQDLERSLSVLRNQRAVVQERLDFYKYPVLTLPHEIICDIFIHFLPIYPSCPPLTGPHSPILLTHICGEWRRIALAFPALWRAVALSSHDPAWLLSIVLGRSGSSPLSICVDETNWIPGNARGELVSTVLPHRERWQYLSLCLVGLATDYPYPSIGGPMPLLQHLNLEFDYEYDMDAMPVPSFAEAPLLRTAILNDSASRGIILPWAQLTSLTLKIMYLSGCVPVLQQAANLTHCELELYNDFNETSVADIVLPSVQSLTFNDPDPLHRVDHLQTFIAPALCSLEIPERFLGRDPIDSLASFIAKSGCKLQRVDIVNRSAVSKHSYRTTFPAIRVFFDGEDSDSDASS</sequence>
<feature type="coiled-coil region" evidence="1">
    <location>
        <begin position="12"/>
        <end position="39"/>
    </location>
</feature>
<reference evidence="2" key="1">
    <citation type="submission" date="2023-03" db="EMBL/GenBank/DDBJ databases">
        <title>Massive genome expansion in bonnet fungi (Mycena s.s.) driven by repeated elements and novel gene families across ecological guilds.</title>
        <authorList>
            <consortium name="Lawrence Berkeley National Laboratory"/>
            <person name="Harder C.B."/>
            <person name="Miyauchi S."/>
            <person name="Viragh M."/>
            <person name="Kuo A."/>
            <person name="Thoen E."/>
            <person name="Andreopoulos B."/>
            <person name="Lu D."/>
            <person name="Skrede I."/>
            <person name="Drula E."/>
            <person name="Henrissat B."/>
            <person name="Morin E."/>
            <person name="Kohler A."/>
            <person name="Barry K."/>
            <person name="LaButti K."/>
            <person name="Morin E."/>
            <person name="Salamov A."/>
            <person name="Lipzen A."/>
            <person name="Mereny Z."/>
            <person name="Hegedus B."/>
            <person name="Baldrian P."/>
            <person name="Stursova M."/>
            <person name="Weitz H."/>
            <person name="Taylor A."/>
            <person name="Grigoriev I.V."/>
            <person name="Nagy L.G."/>
            <person name="Martin F."/>
            <person name="Kauserud H."/>
        </authorList>
    </citation>
    <scope>NUCLEOTIDE SEQUENCE</scope>
    <source>
        <strain evidence="2">CBHHK002</strain>
    </source>
</reference>
<gene>
    <name evidence="2" type="ORF">DFH08DRAFT_846500</name>
</gene>
<comment type="caution">
    <text evidence="2">The sequence shown here is derived from an EMBL/GenBank/DDBJ whole genome shotgun (WGS) entry which is preliminary data.</text>
</comment>
<evidence type="ECO:0000313" key="2">
    <source>
        <dbReference type="EMBL" id="KAJ7359597.1"/>
    </source>
</evidence>
<evidence type="ECO:0008006" key="4">
    <source>
        <dbReference type="Google" id="ProtNLM"/>
    </source>
</evidence>
<dbReference type="EMBL" id="JARIHO010000006">
    <property type="protein sequence ID" value="KAJ7359597.1"/>
    <property type="molecule type" value="Genomic_DNA"/>
</dbReference>